<evidence type="ECO:0000256" key="3">
    <source>
        <dbReference type="ARBA" id="ARBA00022475"/>
    </source>
</evidence>
<feature type="domain" description="MacB-like periplasmic core" evidence="9">
    <location>
        <begin position="17"/>
        <end position="233"/>
    </location>
</feature>
<comment type="caution">
    <text evidence="10">The sequence shown here is derived from an EMBL/GenBank/DDBJ whole genome shotgun (WGS) entry which is preliminary data.</text>
</comment>
<gene>
    <name evidence="10" type="ORF">KT71_08722</name>
</gene>
<dbReference type="GO" id="GO:0098797">
    <property type="term" value="C:plasma membrane protein complex"/>
    <property type="evidence" value="ECO:0007669"/>
    <property type="project" value="TreeGrafter"/>
</dbReference>
<dbReference type="HOGENOM" id="CLU_000604_8_6_6"/>
<dbReference type="GO" id="GO:0044874">
    <property type="term" value="P:lipoprotein localization to outer membrane"/>
    <property type="evidence" value="ECO:0007669"/>
    <property type="project" value="TreeGrafter"/>
</dbReference>
<proteinExistence type="inferred from homology"/>
<evidence type="ECO:0000256" key="5">
    <source>
        <dbReference type="ARBA" id="ARBA00022989"/>
    </source>
</evidence>
<evidence type="ECO:0000259" key="9">
    <source>
        <dbReference type="Pfam" id="PF12704"/>
    </source>
</evidence>
<dbReference type="OrthoDB" id="9770036at2"/>
<dbReference type="InterPro" id="IPR003838">
    <property type="entry name" value="ABC3_permease_C"/>
</dbReference>
<dbReference type="RefSeq" id="WP_023660245.1">
    <property type="nucleotide sequence ID" value="NZ_CM002299.1"/>
</dbReference>
<dbReference type="Pfam" id="PF12704">
    <property type="entry name" value="MacB_PCD"/>
    <property type="match status" value="1"/>
</dbReference>
<reference evidence="10 11" key="1">
    <citation type="journal article" date="2007" name="Proc. Natl. Acad. Sci. U.S.A.">
        <title>Characterization of a marine gammaproteobacterium capable of aerobic anoxygenic photosynthesis.</title>
        <authorList>
            <person name="Fuchs B.M."/>
            <person name="Spring S."/>
            <person name="Teeling H."/>
            <person name="Quast C."/>
            <person name="Wulf J."/>
            <person name="Schattenhofer M."/>
            <person name="Yan S."/>
            <person name="Ferriera S."/>
            <person name="Johnson J."/>
            <person name="Glockner F.O."/>
            <person name="Amann R."/>
        </authorList>
    </citation>
    <scope>NUCLEOTIDE SEQUENCE [LARGE SCALE GENOMIC DNA]</scope>
    <source>
        <strain evidence="10">KT71</strain>
    </source>
</reference>
<dbReference type="PANTHER" id="PTHR30489:SF0">
    <property type="entry name" value="LIPOPROTEIN-RELEASING SYSTEM TRANSMEMBRANE PROTEIN LOLE"/>
    <property type="match status" value="1"/>
</dbReference>
<reference evidence="10 11" key="2">
    <citation type="journal article" date="2009" name="PLoS ONE">
        <title>The photosynthetic apparatus and its regulation in the aerobic gammaproteobacterium Congregibacter litoralis gen. nov., sp. nov.</title>
        <authorList>
            <person name="Spring S."/>
            <person name="Lunsdorf H."/>
            <person name="Fuchs B.M."/>
            <person name="Tindall B.J."/>
        </authorList>
    </citation>
    <scope>NUCLEOTIDE SEQUENCE [LARGE SCALE GENOMIC DNA]</scope>
    <source>
        <strain evidence="10">KT71</strain>
    </source>
</reference>
<keyword evidence="4 7" id="KW-0812">Transmembrane</keyword>
<keyword evidence="3" id="KW-1003">Cell membrane</keyword>
<dbReference type="PANTHER" id="PTHR30489">
    <property type="entry name" value="LIPOPROTEIN-RELEASING SYSTEM TRANSMEMBRANE PROTEIN LOLE"/>
    <property type="match status" value="1"/>
</dbReference>
<evidence type="ECO:0000256" key="6">
    <source>
        <dbReference type="ARBA" id="ARBA00023136"/>
    </source>
</evidence>
<feature type="domain" description="ABC3 transporter permease C-terminal" evidence="8">
    <location>
        <begin position="269"/>
        <end position="399"/>
    </location>
</feature>
<evidence type="ECO:0000313" key="10">
    <source>
        <dbReference type="EMBL" id="EAQ95690.2"/>
    </source>
</evidence>
<dbReference type="STRING" id="314285.KT71_08722"/>
<dbReference type="InterPro" id="IPR051447">
    <property type="entry name" value="Lipoprotein-release_system"/>
</dbReference>
<feature type="transmembrane region" description="Helical" evidence="7">
    <location>
        <begin position="269"/>
        <end position="291"/>
    </location>
</feature>
<name>A4AE75_9GAMM</name>
<dbReference type="InterPro" id="IPR025857">
    <property type="entry name" value="MacB_PCD"/>
</dbReference>
<dbReference type="Pfam" id="PF02687">
    <property type="entry name" value="FtsX"/>
    <property type="match status" value="1"/>
</dbReference>
<evidence type="ECO:0000256" key="4">
    <source>
        <dbReference type="ARBA" id="ARBA00022692"/>
    </source>
</evidence>
<keyword evidence="6 7" id="KW-0472">Membrane</keyword>
<accession>A4AE75</accession>
<organism evidence="10 11">
    <name type="scientific">Congregibacter litoralis KT71</name>
    <dbReference type="NCBI Taxonomy" id="314285"/>
    <lineage>
        <taxon>Bacteria</taxon>
        <taxon>Pseudomonadati</taxon>
        <taxon>Pseudomonadota</taxon>
        <taxon>Gammaproteobacteria</taxon>
        <taxon>Cellvibrionales</taxon>
        <taxon>Halieaceae</taxon>
        <taxon>Congregibacter</taxon>
    </lineage>
</organism>
<evidence type="ECO:0000313" key="11">
    <source>
        <dbReference type="Proteomes" id="UP000019205"/>
    </source>
</evidence>
<sequence length="406" mass="43516">MMLQLAWRNLWRRPTRTVLSVTSITLATLLLVFMLSFQLGTYDTMKSNALKIFDGMAQIQPNDYKDDPDIRKVIAAPEALSKAALSIGGVTAASPRASSYAILANGDLGYGAAIAGIDPAQESHISTLAATIRKGRYLRVDDSDAIIMGDALARNLKLSVGDRVTLLGSAMDGTVAADSLELVGVFQSGLAELDRQLAEIPLVRFQESFAMEDKANIIVLSGHDLASVNDALPQLAKAANERGLVVRDWGELQPALKEAIRMDMATSSFLYATLVIVVVFIILNTLLMSVLERTREFGMLMAIGMRPGLAARMLWLELILLALIGTVIGLILGSTVTLWAQKAGIVIAGTEGLLAMWGLPERLYPALTTTSALVGPVAILFSVALGGLVPVTRITRLEPVTAMREG</sequence>
<evidence type="ECO:0000256" key="1">
    <source>
        <dbReference type="ARBA" id="ARBA00004651"/>
    </source>
</evidence>
<evidence type="ECO:0000259" key="8">
    <source>
        <dbReference type="Pfam" id="PF02687"/>
    </source>
</evidence>
<comment type="similarity">
    <text evidence="2">Belongs to the ABC-4 integral membrane protein family. LolC/E subfamily.</text>
</comment>
<comment type="subcellular location">
    <subcellularLocation>
        <location evidence="1">Cell membrane</location>
        <topology evidence="1">Multi-pass membrane protein</topology>
    </subcellularLocation>
</comment>
<evidence type="ECO:0000256" key="7">
    <source>
        <dbReference type="SAM" id="Phobius"/>
    </source>
</evidence>
<keyword evidence="10" id="KW-0449">Lipoprotein</keyword>
<feature type="transmembrane region" description="Helical" evidence="7">
    <location>
        <begin position="312"/>
        <end position="333"/>
    </location>
</feature>
<dbReference type="AlphaFoldDB" id="A4AE75"/>
<dbReference type="EMBL" id="AAOA02000003">
    <property type="protein sequence ID" value="EAQ95690.2"/>
    <property type="molecule type" value="Genomic_DNA"/>
</dbReference>
<keyword evidence="11" id="KW-1185">Reference proteome</keyword>
<feature type="transmembrane region" description="Helical" evidence="7">
    <location>
        <begin position="371"/>
        <end position="391"/>
    </location>
</feature>
<protein>
    <submittedName>
        <fullName evidence="10">ABC-type transport system, involved in lipoprotein release, permease component</fullName>
    </submittedName>
</protein>
<dbReference type="Proteomes" id="UP000019205">
    <property type="component" value="Chromosome"/>
</dbReference>
<keyword evidence="5 7" id="KW-1133">Transmembrane helix</keyword>
<evidence type="ECO:0000256" key="2">
    <source>
        <dbReference type="ARBA" id="ARBA00005236"/>
    </source>
</evidence>
<dbReference type="eggNOG" id="COG4591">
    <property type="taxonomic scope" value="Bacteria"/>
</dbReference>